<feature type="compositionally biased region" description="Basic and acidic residues" evidence="1">
    <location>
        <begin position="435"/>
        <end position="444"/>
    </location>
</feature>
<dbReference type="GeneID" id="8857157"/>
<accession>D2W1H0</accession>
<feature type="compositionally biased region" description="Basic residues" evidence="1">
    <location>
        <begin position="173"/>
        <end position="184"/>
    </location>
</feature>
<protein>
    <submittedName>
        <fullName evidence="2">Predicted protein</fullName>
    </submittedName>
</protein>
<dbReference type="RefSeq" id="XP_002669789.1">
    <property type="nucleotide sequence ID" value="XM_002669743.1"/>
</dbReference>
<evidence type="ECO:0000256" key="1">
    <source>
        <dbReference type="SAM" id="MobiDB-lite"/>
    </source>
</evidence>
<keyword evidence="3" id="KW-1185">Reference proteome</keyword>
<dbReference type="EMBL" id="GG738922">
    <property type="protein sequence ID" value="EFC37045.1"/>
    <property type="molecule type" value="Genomic_DNA"/>
</dbReference>
<reference evidence="2 3" key="1">
    <citation type="journal article" date="2010" name="Cell">
        <title>The genome of Naegleria gruberi illuminates early eukaryotic versatility.</title>
        <authorList>
            <person name="Fritz-Laylin L.K."/>
            <person name="Prochnik S.E."/>
            <person name="Ginger M.L."/>
            <person name="Dacks J.B."/>
            <person name="Carpenter M.L."/>
            <person name="Field M.C."/>
            <person name="Kuo A."/>
            <person name="Paredez A."/>
            <person name="Chapman J."/>
            <person name="Pham J."/>
            <person name="Shu S."/>
            <person name="Neupane R."/>
            <person name="Cipriano M."/>
            <person name="Mancuso J."/>
            <person name="Tu H."/>
            <person name="Salamov A."/>
            <person name="Lindquist E."/>
            <person name="Shapiro H."/>
            <person name="Lucas S."/>
            <person name="Grigoriev I.V."/>
            <person name="Cande W.Z."/>
            <person name="Fulton C."/>
            <person name="Rokhsar D.S."/>
            <person name="Dawson S.C."/>
        </authorList>
    </citation>
    <scope>NUCLEOTIDE SEQUENCE [LARGE SCALE GENOMIC DNA]</scope>
    <source>
        <strain evidence="2 3">NEG-M</strain>
    </source>
</reference>
<feature type="region of interest" description="Disordered" evidence="1">
    <location>
        <begin position="414"/>
        <end position="449"/>
    </location>
</feature>
<dbReference type="Proteomes" id="UP000006671">
    <property type="component" value="Unassembled WGS sequence"/>
</dbReference>
<dbReference type="VEuPathDB" id="AmoebaDB:NAEGRDRAFT_75215"/>
<proteinExistence type="predicted"/>
<dbReference type="AlphaFoldDB" id="D2W1H0"/>
<feature type="region of interest" description="Disordered" evidence="1">
    <location>
        <begin position="151"/>
        <end position="184"/>
    </location>
</feature>
<sequence>MTTSPNHTKLKFIDLTKEIEDCSKDQNLSVYHYQAANSGGQSMHSGSQRKKINKRFRNNPGFASNFFFFPSSVAVNGNTSANMAINKDGSCASSSSSSSCCDNTSTVSTPTPRRWSLQTKQNEKMAAANPCEGAPVVASQQDEKGNEMIMNEDTCHPSSIPPQKKSPQSATSRGKRPPKGRLQRRFSCSDYLPTKGSMMTEQDLASIESIYSPMSSYCITPNSQFVNFTFSSPDAPSQPSPPTTTNTTTTCTTVINGRYEGTSSDAIGNNDLEKVIEFEEEWDFLDPNSKKRRPSFDINQDEMDKLFHAFSFEPIQENDHTPQSSSGGAEFDGSEIPATVDEINRNCIVKNSEDQLMTDQALVQDGYVNLLQDMSTGNDQITSETELLFNSLPEEMKQQLVSFFLLQSNNGEQPSAVVSNTTEVSSDEPTQDSTAETKENEKRSTSTTQEIDNMLENVSDQPLFEPITEIGLSELKEFGLFEDLEEATLRASNSNDDFENFLNNL</sequence>
<organism evidence="3">
    <name type="scientific">Naegleria gruberi</name>
    <name type="common">Amoeba</name>
    <dbReference type="NCBI Taxonomy" id="5762"/>
    <lineage>
        <taxon>Eukaryota</taxon>
        <taxon>Discoba</taxon>
        <taxon>Heterolobosea</taxon>
        <taxon>Tetramitia</taxon>
        <taxon>Eutetramitia</taxon>
        <taxon>Vahlkampfiidae</taxon>
        <taxon>Naegleria</taxon>
    </lineage>
</organism>
<dbReference type="InParanoid" id="D2W1H0"/>
<feature type="compositionally biased region" description="Low complexity" evidence="1">
    <location>
        <begin position="93"/>
        <end position="109"/>
    </location>
</feature>
<feature type="compositionally biased region" description="Polar residues" evidence="1">
    <location>
        <begin position="414"/>
        <end position="424"/>
    </location>
</feature>
<evidence type="ECO:0000313" key="2">
    <source>
        <dbReference type="EMBL" id="EFC37045.1"/>
    </source>
</evidence>
<gene>
    <name evidence="2" type="ORF">NAEGRDRAFT_75215</name>
</gene>
<feature type="region of interest" description="Disordered" evidence="1">
    <location>
        <begin position="93"/>
        <end position="128"/>
    </location>
</feature>
<name>D2W1H0_NAEGR</name>
<feature type="compositionally biased region" description="Low complexity" evidence="1">
    <location>
        <begin position="157"/>
        <end position="169"/>
    </location>
</feature>
<evidence type="ECO:0000313" key="3">
    <source>
        <dbReference type="Proteomes" id="UP000006671"/>
    </source>
</evidence>
<dbReference type="KEGG" id="ngr:NAEGRDRAFT_75215"/>